<dbReference type="Proteomes" id="UP000500857">
    <property type="component" value="Chromosome"/>
</dbReference>
<dbReference type="AlphaFoldDB" id="A0A6H1U1Q1"/>
<proteinExistence type="inferred from homology"/>
<comment type="cofactor">
    <cofactor evidence="1">
        <name>Fe(2+)</name>
        <dbReference type="ChEBI" id="CHEBI:29033"/>
    </cofactor>
</comment>
<evidence type="ECO:0000256" key="3">
    <source>
        <dbReference type="SAM" id="Phobius"/>
    </source>
</evidence>
<dbReference type="GO" id="GO:0006629">
    <property type="term" value="P:lipid metabolic process"/>
    <property type="evidence" value="ECO:0007669"/>
    <property type="project" value="InterPro"/>
</dbReference>
<reference evidence="5 6" key="1">
    <citation type="submission" date="2020-04" db="EMBL/GenBank/DDBJ databases">
        <authorList>
            <person name="Basu S."/>
            <person name="Maruthanayagam V."/>
            <person name="Chakraborty S."/>
            <person name="Pramanik A."/>
            <person name="Mukherjee J."/>
            <person name="Brink B."/>
        </authorList>
    </citation>
    <scope>NUCLEOTIDE SEQUENCE [LARGE SCALE GENOMIC DNA]</scope>
    <source>
        <strain evidence="5 6">AP17</strain>
    </source>
</reference>
<keyword evidence="3" id="KW-0812">Transmembrane</keyword>
<comment type="similarity">
    <text evidence="2">Belongs to the fatty acid desaturase type 2 family.</text>
</comment>
<feature type="transmembrane region" description="Helical" evidence="3">
    <location>
        <begin position="19"/>
        <end position="36"/>
    </location>
</feature>
<keyword evidence="3" id="KW-0472">Membrane</keyword>
<gene>
    <name evidence="5" type="ORF">HCG48_21135</name>
</gene>
<protein>
    <submittedName>
        <fullName evidence="5">Fatty acid desaturase</fullName>
    </submittedName>
</protein>
<evidence type="ECO:0000313" key="5">
    <source>
        <dbReference type="EMBL" id="QIZ72792.1"/>
    </source>
</evidence>
<dbReference type="EMBL" id="CP051167">
    <property type="protein sequence ID" value="QIZ72792.1"/>
    <property type="molecule type" value="Genomic_DNA"/>
</dbReference>
<organism evidence="5 6">
    <name type="scientific">Oxynema aestuarii AP17</name>
    <dbReference type="NCBI Taxonomy" id="2064643"/>
    <lineage>
        <taxon>Bacteria</taxon>
        <taxon>Bacillati</taxon>
        <taxon>Cyanobacteriota</taxon>
        <taxon>Cyanophyceae</taxon>
        <taxon>Oscillatoriophycideae</taxon>
        <taxon>Oscillatoriales</taxon>
        <taxon>Oscillatoriaceae</taxon>
        <taxon>Oxynema</taxon>
        <taxon>Oxynema aestuarii</taxon>
    </lineage>
</organism>
<name>A0A6H1U1Q1_9CYAN</name>
<evidence type="ECO:0000256" key="1">
    <source>
        <dbReference type="ARBA" id="ARBA00001954"/>
    </source>
</evidence>
<dbReference type="RefSeq" id="WP_168570939.1">
    <property type="nucleotide sequence ID" value="NZ_CP051167.1"/>
</dbReference>
<dbReference type="InterPro" id="IPR005804">
    <property type="entry name" value="FA_desaturase_dom"/>
</dbReference>
<evidence type="ECO:0000259" key="4">
    <source>
        <dbReference type="Pfam" id="PF00487"/>
    </source>
</evidence>
<keyword evidence="6" id="KW-1185">Reference proteome</keyword>
<dbReference type="KEGG" id="oxy:HCG48_21135"/>
<keyword evidence="3" id="KW-1133">Transmembrane helix</keyword>
<feature type="transmembrane region" description="Helical" evidence="3">
    <location>
        <begin position="162"/>
        <end position="183"/>
    </location>
</feature>
<dbReference type="PANTHER" id="PTHR36459">
    <property type="entry name" value="ORF"/>
    <property type="match status" value="1"/>
</dbReference>
<evidence type="ECO:0000313" key="6">
    <source>
        <dbReference type="Proteomes" id="UP000500857"/>
    </source>
</evidence>
<evidence type="ECO:0000256" key="2">
    <source>
        <dbReference type="ARBA" id="ARBA00008749"/>
    </source>
</evidence>
<feature type="domain" description="Fatty acid desaturase" evidence="4">
    <location>
        <begin position="41"/>
        <end position="253"/>
    </location>
</feature>
<dbReference type="Pfam" id="PF00487">
    <property type="entry name" value="FA_desaturase"/>
    <property type="match status" value="1"/>
</dbReference>
<sequence length="287" mass="32779">MLTPTPIDGLRSPRDGRSLTFVAIAYLLLLVPFAIDLPIGCWGFWLIGSSLFCFCACVINHNHQHLPIFVRPWLNQVFNVILTPIRGHTATQIAIPHNYNHHIYHGDRRDWMSPELAGEGCGCVRWLRYLVKASLHTAHQRKQPDAPQLSPEQQQSLQRERVVLWLFIGAIAIANPVKALWFVGVPWGMAVIALLSVNFIQHDGCNPGDRYNCSRNFTSSLGNWLFFNNGYHTIHHLRPTLHWSELPEAHDRLVKPHLNPDLDVRSILGFFLSSYLLAWRSPKIKNP</sequence>
<dbReference type="PANTHER" id="PTHR36459:SF1">
    <property type="entry name" value="FATTY ACID DESATURASE DOMAIN-CONTAINING PROTEIN-RELATED"/>
    <property type="match status" value="1"/>
</dbReference>
<accession>A0A6H1U1Q1</accession>